<gene>
    <name evidence="4" type="ORF">Vbra_16515</name>
</gene>
<protein>
    <submittedName>
        <fullName evidence="4">Uncharacterized protein</fullName>
    </submittedName>
</protein>
<feature type="coiled-coil region" evidence="1">
    <location>
        <begin position="54"/>
        <end position="81"/>
    </location>
</feature>
<evidence type="ECO:0000313" key="4">
    <source>
        <dbReference type="EMBL" id="CEM20850.1"/>
    </source>
</evidence>
<organism evidence="4 5">
    <name type="scientific">Vitrella brassicaformis (strain CCMP3155)</name>
    <dbReference type="NCBI Taxonomy" id="1169540"/>
    <lineage>
        <taxon>Eukaryota</taxon>
        <taxon>Sar</taxon>
        <taxon>Alveolata</taxon>
        <taxon>Colpodellida</taxon>
        <taxon>Vitrellaceae</taxon>
        <taxon>Vitrella</taxon>
    </lineage>
</organism>
<dbReference type="PhylomeDB" id="A0A0G4FZ03"/>
<name>A0A0G4FZ03_VITBC</name>
<dbReference type="AlphaFoldDB" id="A0A0G4FZ03"/>
<reference evidence="4 5" key="1">
    <citation type="submission" date="2014-11" db="EMBL/GenBank/DDBJ databases">
        <authorList>
            <person name="Zhu J."/>
            <person name="Qi W."/>
            <person name="Song R."/>
        </authorList>
    </citation>
    <scope>NUCLEOTIDE SEQUENCE [LARGE SCALE GENOMIC DNA]</scope>
</reference>
<feature type="signal peptide" evidence="3">
    <location>
        <begin position="1"/>
        <end position="20"/>
    </location>
</feature>
<proteinExistence type="predicted"/>
<evidence type="ECO:0000256" key="2">
    <source>
        <dbReference type="SAM" id="MobiDB-lite"/>
    </source>
</evidence>
<keyword evidence="5" id="KW-1185">Reference proteome</keyword>
<keyword evidence="1" id="KW-0175">Coiled coil</keyword>
<feature type="compositionally biased region" description="Basic and acidic residues" evidence="2">
    <location>
        <begin position="550"/>
        <end position="559"/>
    </location>
</feature>
<dbReference type="Proteomes" id="UP000041254">
    <property type="component" value="Unassembled WGS sequence"/>
</dbReference>
<evidence type="ECO:0000256" key="3">
    <source>
        <dbReference type="SAM" id="SignalP"/>
    </source>
</evidence>
<keyword evidence="3" id="KW-0732">Signal</keyword>
<dbReference type="OrthoDB" id="446043at2759"/>
<dbReference type="VEuPathDB" id="CryptoDB:Vbra_16515"/>
<evidence type="ECO:0000256" key="1">
    <source>
        <dbReference type="SAM" id="Coils"/>
    </source>
</evidence>
<accession>A0A0G4FZ03</accession>
<feature type="chain" id="PRO_5005189729" evidence="3">
    <location>
        <begin position="21"/>
        <end position="673"/>
    </location>
</feature>
<dbReference type="PROSITE" id="PS51257">
    <property type="entry name" value="PROKAR_LIPOPROTEIN"/>
    <property type="match status" value="1"/>
</dbReference>
<feature type="coiled-coil region" evidence="1">
    <location>
        <begin position="360"/>
        <end position="440"/>
    </location>
</feature>
<sequence>MKALLGVATVVAAVLGGCQARQPSSELTTPVQKGELEGDISSCVSARDAADSSAESADTSLIQKEARVDELRENNTERKEQFKRDHDDLVSAIEQSETAVQLIKASRPEEALVAIRSLRSGESNAAKEMPDIPSAEGSAYDFHSHGVISTLETLADDFRTEKHDIETAELAANHEFEAAELGLKAEIANLKKALEDYRGASAAKTSEIAEKQRELGRTVAAINEDMGVVKDLMSSCKEQEDAWTQRSKMRADELTALAQAIAIIESKVKDIEYRNKRIALTASSTQRLKEIARKVAVSASNAKKHQRTVKAAAGAVLLELRAHREADVRSQIIALLKSRARALRSTVLTSVATRMEEDTLAKIKSLIESMIERLLQEESEEAEHKGWCDMELTKVNQKKRTSTEDKAQYEAEMEQLTAALAKTEEEIGQLTTQIHEIDQQLIQMTATRAEEQKENEASIQDAKEGAEAVGAALDVLAQFYSNAAAAAHPPAAIIETRASYRQEPDAPFTEPYNGSQGEATGILGMLETIQTDFKRTVDETRRFESKAVAEHDKLSREMKSNMSSKQQELKAKGQYKVEKGTALTEATSSRDAAQTALELAMGELEKLKPACIEAGTTYDERKARREEEIDALKEALEIFEGTSFSGSSSPFARLVQRQLDKVSRDLTCPMASH</sequence>
<feature type="region of interest" description="Disordered" evidence="2">
    <location>
        <begin position="550"/>
        <end position="572"/>
    </location>
</feature>
<evidence type="ECO:0000313" key="5">
    <source>
        <dbReference type="Proteomes" id="UP000041254"/>
    </source>
</evidence>
<dbReference type="EMBL" id="CDMY01000531">
    <property type="protein sequence ID" value="CEM20850.1"/>
    <property type="molecule type" value="Genomic_DNA"/>
</dbReference>
<dbReference type="InParanoid" id="A0A0G4FZ03"/>